<feature type="compositionally biased region" description="Low complexity" evidence="1">
    <location>
        <begin position="144"/>
        <end position="161"/>
    </location>
</feature>
<feature type="region of interest" description="Disordered" evidence="1">
    <location>
        <begin position="32"/>
        <end position="63"/>
    </location>
</feature>
<feature type="region of interest" description="Disordered" evidence="1">
    <location>
        <begin position="185"/>
        <end position="246"/>
    </location>
</feature>
<keyword evidence="3" id="KW-1185">Reference proteome</keyword>
<organism evidence="2 3">
    <name type="scientific">Nepenthes gracilis</name>
    <name type="common">Slender pitcher plant</name>
    <dbReference type="NCBI Taxonomy" id="150966"/>
    <lineage>
        <taxon>Eukaryota</taxon>
        <taxon>Viridiplantae</taxon>
        <taxon>Streptophyta</taxon>
        <taxon>Embryophyta</taxon>
        <taxon>Tracheophyta</taxon>
        <taxon>Spermatophyta</taxon>
        <taxon>Magnoliopsida</taxon>
        <taxon>eudicotyledons</taxon>
        <taxon>Gunneridae</taxon>
        <taxon>Pentapetalae</taxon>
        <taxon>Caryophyllales</taxon>
        <taxon>Nepenthaceae</taxon>
        <taxon>Nepenthes</taxon>
    </lineage>
</organism>
<gene>
    <name evidence="2" type="ORF">Nepgr_024196</name>
</gene>
<dbReference type="AlphaFoldDB" id="A0AAD3T2A5"/>
<feature type="compositionally biased region" description="Polar residues" evidence="1">
    <location>
        <begin position="32"/>
        <end position="41"/>
    </location>
</feature>
<accession>A0AAD3T2A5</accession>
<dbReference type="Proteomes" id="UP001279734">
    <property type="component" value="Unassembled WGS sequence"/>
</dbReference>
<evidence type="ECO:0000313" key="2">
    <source>
        <dbReference type="EMBL" id="GMH22353.1"/>
    </source>
</evidence>
<protein>
    <submittedName>
        <fullName evidence="2">Uncharacterized protein</fullName>
    </submittedName>
</protein>
<feature type="compositionally biased region" description="Polar residues" evidence="1">
    <location>
        <begin position="225"/>
        <end position="236"/>
    </location>
</feature>
<proteinExistence type="predicted"/>
<evidence type="ECO:0000256" key="1">
    <source>
        <dbReference type="SAM" id="MobiDB-lite"/>
    </source>
</evidence>
<dbReference type="EMBL" id="BSYO01000024">
    <property type="protein sequence ID" value="GMH22353.1"/>
    <property type="molecule type" value="Genomic_DNA"/>
</dbReference>
<reference evidence="2" key="1">
    <citation type="submission" date="2023-05" db="EMBL/GenBank/DDBJ databases">
        <title>Nepenthes gracilis genome sequencing.</title>
        <authorList>
            <person name="Fukushima K."/>
        </authorList>
    </citation>
    <scope>NUCLEOTIDE SEQUENCE</scope>
    <source>
        <strain evidence="2">SING2019-196</strain>
    </source>
</reference>
<dbReference type="PANTHER" id="PTHR35486:SF1">
    <property type="entry name" value="OS02G0689500 PROTEIN"/>
    <property type="match status" value="1"/>
</dbReference>
<evidence type="ECO:0000313" key="3">
    <source>
        <dbReference type="Proteomes" id="UP001279734"/>
    </source>
</evidence>
<comment type="caution">
    <text evidence="2">The sequence shown here is derived from an EMBL/GenBank/DDBJ whole genome shotgun (WGS) entry which is preliminary data.</text>
</comment>
<sequence length="313" mass="34938">MRCKKHSSDPSSSVGACASCLRESLLSLIASQSNDEAQALQTPPPVGEDRRKSDPNPPPLVFPCSVSPYVSRRNFDTTTNWSTPHRYNQRHRRTVADHFFDTPGDSANVCKKKQRSRFGFIWNLFRSRSQKLDRSGPDSDPWDSRQSCEASPSSSSWISGFGHRRRRKNQSSLFSLDEASYAVGQKHFRRDRGMSPQIPDEWEGPPSPRNHSLESAQEGMKTPRSRQATTTPTATPSHRRAKPSPGRSNVAELWFCLSPLVTAGGANRHCSGQDAAYSGEIRVSGKPHLSTAASFCANRSRKLADFGRWNHNR</sequence>
<name>A0AAD3T2A5_NEPGR</name>
<feature type="region of interest" description="Disordered" evidence="1">
    <location>
        <begin position="131"/>
        <end position="163"/>
    </location>
</feature>
<dbReference type="PANTHER" id="PTHR35486">
    <property type="entry name" value="EXPRESSED PROTEIN"/>
    <property type="match status" value="1"/>
</dbReference>